<dbReference type="Pfam" id="PF02992">
    <property type="entry name" value="Transposase_21"/>
    <property type="match status" value="1"/>
</dbReference>
<dbReference type="InterPro" id="IPR004242">
    <property type="entry name" value="Transposase_21"/>
</dbReference>
<name>A0AAW2PKX8_SESRA</name>
<proteinExistence type="predicted"/>
<sequence length="386" mass="44696">ARNVRLGLCTDGFSPFGNSSTPYSCWPVIITVYNLPPWMCMQEPFMFLNMVISGPMSPGKDIDEYLRPLIDELKIVWTTGVQTYDVCSKQNFNMRAALLWTISNFLAHAMLSGWSTHGGLACPYCIDMTKSFQLSYGRKASWFDCYRQFLPLDHPYRKQAYMFRKGRIENDQPPIHLSGEDVRQRAEGLPDITFGKPPGCKQPIDGFGKTHNWLKRYIFWELPYWHTNLIRHNLDVMHIEKNVFDDIFNTVMDVKDKTKDNIKTRKDLELYCSRPEMHLFEGANGKVYKPKASYTLSKTQKKEMCSWAKSLKLPDGYSSNIARCVNEDECKFYGMKSHDCHIFMQKLIPIAFRDVLPKPIWEALTELSIFFRDMLNGVAGRAYGTT</sequence>
<protein>
    <recommendedName>
        <fullName evidence="2">Transposase</fullName>
    </recommendedName>
</protein>
<reference evidence="1" key="1">
    <citation type="submission" date="2020-06" db="EMBL/GenBank/DDBJ databases">
        <authorList>
            <person name="Li T."/>
            <person name="Hu X."/>
            <person name="Zhang T."/>
            <person name="Song X."/>
            <person name="Zhang H."/>
            <person name="Dai N."/>
            <person name="Sheng W."/>
            <person name="Hou X."/>
            <person name="Wei L."/>
        </authorList>
    </citation>
    <scope>NUCLEOTIDE SEQUENCE</scope>
    <source>
        <strain evidence="1">G02</strain>
        <tissue evidence="1">Leaf</tissue>
    </source>
</reference>
<dbReference type="PANTHER" id="PTHR10775:SF185">
    <property type="entry name" value="OS08G0208400 PROTEIN"/>
    <property type="match status" value="1"/>
</dbReference>
<organism evidence="1">
    <name type="scientific">Sesamum radiatum</name>
    <name type="common">Black benniseed</name>
    <dbReference type="NCBI Taxonomy" id="300843"/>
    <lineage>
        <taxon>Eukaryota</taxon>
        <taxon>Viridiplantae</taxon>
        <taxon>Streptophyta</taxon>
        <taxon>Embryophyta</taxon>
        <taxon>Tracheophyta</taxon>
        <taxon>Spermatophyta</taxon>
        <taxon>Magnoliopsida</taxon>
        <taxon>eudicotyledons</taxon>
        <taxon>Gunneridae</taxon>
        <taxon>Pentapetalae</taxon>
        <taxon>asterids</taxon>
        <taxon>lamiids</taxon>
        <taxon>Lamiales</taxon>
        <taxon>Pedaliaceae</taxon>
        <taxon>Sesamum</taxon>
    </lineage>
</organism>
<accession>A0AAW2PKX8</accession>
<comment type="caution">
    <text evidence="1">The sequence shown here is derived from an EMBL/GenBank/DDBJ whole genome shotgun (WGS) entry which is preliminary data.</text>
</comment>
<gene>
    <name evidence="1" type="ORF">Sradi_4021200</name>
</gene>
<evidence type="ECO:0008006" key="2">
    <source>
        <dbReference type="Google" id="ProtNLM"/>
    </source>
</evidence>
<dbReference type="EMBL" id="JACGWJ010000017">
    <property type="protein sequence ID" value="KAL0355743.1"/>
    <property type="molecule type" value="Genomic_DNA"/>
</dbReference>
<reference evidence="1" key="2">
    <citation type="journal article" date="2024" name="Plant">
        <title>Genomic evolution and insights into agronomic trait innovations of Sesamum species.</title>
        <authorList>
            <person name="Miao H."/>
            <person name="Wang L."/>
            <person name="Qu L."/>
            <person name="Liu H."/>
            <person name="Sun Y."/>
            <person name="Le M."/>
            <person name="Wang Q."/>
            <person name="Wei S."/>
            <person name="Zheng Y."/>
            <person name="Lin W."/>
            <person name="Duan Y."/>
            <person name="Cao H."/>
            <person name="Xiong S."/>
            <person name="Wang X."/>
            <person name="Wei L."/>
            <person name="Li C."/>
            <person name="Ma Q."/>
            <person name="Ju M."/>
            <person name="Zhao R."/>
            <person name="Li G."/>
            <person name="Mu C."/>
            <person name="Tian Q."/>
            <person name="Mei H."/>
            <person name="Zhang T."/>
            <person name="Gao T."/>
            <person name="Zhang H."/>
        </authorList>
    </citation>
    <scope>NUCLEOTIDE SEQUENCE</scope>
    <source>
        <strain evidence="1">G02</strain>
    </source>
</reference>
<dbReference type="PANTHER" id="PTHR10775">
    <property type="entry name" value="OS08G0208400 PROTEIN"/>
    <property type="match status" value="1"/>
</dbReference>
<dbReference type="AlphaFoldDB" id="A0AAW2PKX8"/>
<evidence type="ECO:0000313" key="1">
    <source>
        <dbReference type="EMBL" id="KAL0355743.1"/>
    </source>
</evidence>
<feature type="non-terminal residue" evidence="1">
    <location>
        <position position="1"/>
    </location>
</feature>